<reference evidence="9" key="1">
    <citation type="submission" date="2024-07" db="EMBL/GenBank/DDBJ databases">
        <title>Two chromosome-level genome assemblies of Korean endemic species Abeliophyllum distichum and Forsythia ovata (Oleaceae).</title>
        <authorList>
            <person name="Jang H."/>
        </authorList>
    </citation>
    <scope>NUCLEOTIDE SEQUENCE [LARGE SCALE GENOMIC DNA]</scope>
</reference>
<dbReference type="Pfam" id="PF08571">
    <property type="entry name" value="Yos1"/>
    <property type="match status" value="1"/>
</dbReference>
<protein>
    <submittedName>
        <fullName evidence="8">Immediate early response 3-interacting protein 1-like</fullName>
    </submittedName>
</protein>
<proteinExistence type="inferred from homology"/>
<dbReference type="InterPro" id="IPR013880">
    <property type="entry name" value="Yos1"/>
</dbReference>
<dbReference type="GO" id="GO:0015031">
    <property type="term" value="P:protein transport"/>
    <property type="evidence" value="ECO:0007669"/>
    <property type="project" value="UniProtKB-KW"/>
</dbReference>
<evidence type="ECO:0000256" key="5">
    <source>
        <dbReference type="ARBA" id="ARBA00022989"/>
    </source>
</evidence>
<comment type="caution">
    <text evidence="8">The sequence shown here is derived from an EMBL/GenBank/DDBJ whole genome shotgun (WGS) entry which is preliminary data.</text>
</comment>
<dbReference type="EMBL" id="JBFOLJ010000001">
    <property type="protein sequence ID" value="KAL2558079.1"/>
    <property type="molecule type" value="Genomic_DNA"/>
</dbReference>
<gene>
    <name evidence="8" type="ORF">Fot_02818</name>
</gene>
<accession>A0ABD1X839</accession>
<evidence type="ECO:0000256" key="4">
    <source>
        <dbReference type="ARBA" id="ARBA00022927"/>
    </source>
</evidence>
<keyword evidence="5" id="KW-1133">Transmembrane helix</keyword>
<comment type="subcellular location">
    <subcellularLocation>
        <location evidence="1">Membrane</location>
    </subcellularLocation>
</comment>
<comment type="similarity">
    <text evidence="7">Belongs to the YOS1 family.</text>
</comment>
<dbReference type="PANTHER" id="PTHR15858">
    <property type="entry name" value="IMMEDIATE EARLY RESPONSE 3-INTERACTING PROTEIN 1"/>
    <property type="match status" value="1"/>
</dbReference>
<keyword evidence="6" id="KW-0472">Membrane</keyword>
<evidence type="ECO:0000256" key="3">
    <source>
        <dbReference type="ARBA" id="ARBA00022692"/>
    </source>
</evidence>
<organism evidence="8 9">
    <name type="scientific">Forsythia ovata</name>
    <dbReference type="NCBI Taxonomy" id="205694"/>
    <lineage>
        <taxon>Eukaryota</taxon>
        <taxon>Viridiplantae</taxon>
        <taxon>Streptophyta</taxon>
        <taxon>Embryophyta</taxon>
        <taxon>Tracheophyta</taxon>
        <taxon>Spermatophyta</taxon>
        <taxon>Magnoliopsida</taxon>
        <taxon>eudicotyledons</taxon>
        <taxon>Gunneridae</taxon>
        <taxon>Pentapetalae</taxon>
        <taxon>asterids</taxon>
        <taxon>lamiids</taxon>
        <taxon>Lamiales</taxon>
        <taxon>Oleaceae</taxon>
        <taxon>Forsythieae</taxon>
        <taxon>Forsythia</taxon>
    </lineage>
</organism>
<keyword evidence="2" id="KW-0813">Transport</keyword>
<dbReference type="PANTHER" id="PTHR15858:SF0">
    <property type="entry name" value="IMMEDIATE EARLY RESPONSE 3-INTERACTING PROTEIN 1"/>
    <property type="match status" value="1"/>
</dbReference>
<dbReference type="GO" id="GO:0016020">
    <property type="term" value="C:membrane"/>
    <property type="evidence" value="ECO:0007669"/>
    <property type="project" value="UniProtKB-SubCell"/>
</dbReference>
<evidence type="ECO:0000256" key="7">
    <source>
        <dbReference type="ARBA" id="ARBA00024203"/>
    </source>
</evidence>
<keyword evidence="9" id="KW-1185">Reference proteome</keyword>
<evidence type="ECO:0000313" key="9">
    <source>
        <dbReference type="Proteomes" id="UP001604277"/>
    </source>
</evidence>
<evidence type="ECO:0000313" key="8">
    <source>
        <dbReference type="EMBL" id="KAL2558079.1"/>
    </source>
</evidence>
<dbReference type="Proteomes" id="UP001604277">
    <property type="component" value="Unassembled WGS sequence"/>
</dbReference>
<evidence type="ECO:0000256" key="1">
    <source>
        <dbReference type="ARBA" id="ARBA00004370"/>
    </source>
</evidence>
<evidence type="ECO:0000256" key="2">
    <source>
        <dbReference type="ARBA" id="ARBA00022448"/>
    </source>
</evidence>
<dbReference type="AlphaFoldDB" id="A0ABD1X839"/>
<evidence type="ECO:0000256" key="6">
    <source>
        <dbReference type="ARBA" id="ARBA00023136"/>
    </source>
</evidence>
<name>A0ABD1X839_9LAMI</name>
<keyword evidence="3" id="KW-0812">Transmembrane</keyword>
<keyword evidence="4" id="KW-0653">Protein transport</keyword>
<sequence>MNCYMMQEMGLWTLLEGCLLLANTLAILNEDRLLAPRGWSFQEFSGVKRKSFKGQIIGLIYAVHWFLDDVHWDVSKSKGPFCLSEKKRTFIEKALFSASQPHSPDTE</sequence>